<dbReference type="GeneID" id="116195916"/>
<accession>A0A2I0K7R2</accession>
<organism evidence="1 2">
    <name type="scientific">Punica granatum</name>
    <name type="common">Pomegranate</name>
    <dbReference type="NCBI Taxonomy" id="22663"/>
    <lineage>
        <taxon>Eukaryota</taxon>
        <taxon>Viridiplantae</taxon>
        <taxon>Streptophyta</taxon>
        <taxon>Embryophyta</taxon>
        <taxon>Tracheophyta</taxon>
        <taxon>Spermatophyta</taxon>
        <taxon>Magnoliopsida</taxon>
        <taxon>eudicotyledons</taxon>
        <taxon>Gunneridae</taxon>
        <taxon>Pentapetalae</taxon>
        <taxon>rosids</taxon>
        <taxon>malvids</taxon>
        <taxon>Myrtales</taxon>
        <taxon>Lythraceae</taxon>
        <taxon>Punica</taxon>
    </lineage>
</organism>
<dbReference type="PANTHER" id="PTHR21450">
    <property type="entry name" value="PROTEIN ALTERED PHOSPHATE STARVATION RESPONSE 1"/>
    <property type="match status" value="1"/>
</dbReference>
<dbReference type="AlphaFoldDB" id="A0A2I0K7R2"/>
<dbReference type="PANTHER" id="PTHR21450:SF41">
    <property type="entry name" value="RNA POLYMERASE SUBUNIT BETA, PUTATIVE (DUF630 AND DUF632)-RELATED"/>
    <property type="match status" value="1"/>
</dbReference>
<dbReference type="InterPro" id="IPR006867">
    <property type="entry name" value="DUF632"/>
</dbReference>
<protein>
    <submittedName>
        <fullName evidence="1">Uncharacterized protein</fullName>
    </submittedName>
</protein>
<name>A0A2I0K7R2_PUNGR</name>
<dbReference type="Proteomes" id="UP000233551">
    <property type="component" value="Unassembled WGS sequence"/>
</dbReference>
<dbReference type="STRING" id="22663.A0A2I0K7R2"/>
<dbReference type="Pfam" id="PF04782">
    <property type="entry name" value="DUF632"/>
    <property type="match status" value="1"/>
</dbReference>
<comment type="caution">
    <text evidence="1">The sequence shown here is derived from an EMBL/GenBank/DDBJ whole genome shotgun (WGS) entry which is preliminary data.</text>
</comment>
<dbReference type="EMBL" id="PGOL01000871">
    <property type="protein sequence ID" value="PKI63726.1"/>
    <property type="molecule type" value="Genomic_DNA"/>
</dbReference>
<dbReference type="OrthoDB" id="658187at2759"/>
<dbReference type="Pfam" id="PF04783">
    <property type="entry name" value="DUF630"/>
    <property type="match status" value="1"/>
</dbReference>
<sequence>MGCATSKLDDLPAVALCRDRCGFLDEAIRQRYALAEAHVAYTRSLAAVSRSLHHFLEHSGVADSGHISSPVLDLPPKGKGGETAVTCPASEEAVVHGGDSLSDSGSHLNFHYDTDESSSSLHPHSGHMYISTDHEDGALSSFQGGVLHMNYMQSRAAPSRVVYEQRPPMMSEGTVRYFGEEEKSSLYYPFSYHEANVYPNSGASSYLDPFYSSPPPNYGSSSAASSSRPPPPPPPLPRASAWDFLNPFETYDNKYDSQYSSSSRDLTELRKEEGIPDLEDEHEVMVKEVDGDHLEFGDVGHSKPVDADVVAHDPEDSKVQGEASVSETGSSGVSVDSDSVEYEVHVVENEVHGSEPKSSNGGGSAMGPKVYRGLSEVVREIEVQFERASESGNEIAKMLEAGKLPYHRKHHQAVTSKLVLTGTPSTVSSEPSTSGTEPPSSFEGTGPAQLGFEEEVGMKSGNLSSTLQKLYLWEKKLYNEVKAEEKMRVVHDRKVEKLKRLHERGAEAHKMESTRAVVRTLSVKIRMAIQIVDKISITVNRIRDEELWPQLKELIQGLTRMWKSMLECHRSQCQAMKQARSFDPIGSGKKLGSAHMDATLQFERELLYWTERFSMWVSAQKGFVRALNNWLLKCLLYEPEETPDGIVPFSPGRIGAPPVFVICNQWSQALDEIREMKVISSLHVFATSVFQRWERDKVEMQQMIVADRDLERKVRDEDQKIQKEIHALEKKMVLVSGEGETLSASGRLVYQSDVSGYNFQASLQRIFEAMESFTEQSVRLYEELLERSAQQANSGAQED</sequence>
<proteinExistence type="predicted"/>
<reference evidence="1 2" key="1">
    <citation type="submission" date="2017-11" db="EMBL/GenBank/DDBJ databases">
        <title>De-novo sequencing of pomegranate (Punica granatum L.) genome.</title>
        <authorList>
            <person name="Akparov Z."/>
            <person name="Amiraslanov A."/>
            <person name="Hajiyeva S."/>
            <person name="Abbasov M."/>
            <person name="Kaur K."/>
            <person name="Hamwieh A."/>
            <person name="Solovyev V."/>
            <person name="Salamov A."/>
            <person name="Braich B."/>
            <person name="Kosarev P."/>
            <person name="Mahmoud A."/>
            <person name="Hajiyev E."/>
            <person name="Babayeva S."/>
            <person name="Izzatullayeva V."/>
            <person name="Mammadov A."/>
            <person name="Mammadov A."/>
            <person name="Sharifova S."/>
            <person name="Ojaghi J."/>
            <person name="Eynullazada K."/>
            <person name="Bayramov B."/>
            <person name="Abdulazimova A."/>
            <person name="Shahmuradov I."/>
        </authorList>
    </citation>
    <scope>NUCLEOTIDE SEQUENCE [LARGE SCALE GENOMIC DNA]</scope>
    <source>
        <strain evidence="2">cv. AG2017</strain>
        <tissue evidence="1">Leaf</tissue>
    </source>
</reference>
<gene>
    <name evidence="1" type="ORF">CRG98_015847</name>
</gene>
<evidence type="ECO:0000313" key="1">
    <source>
        <dbReference type="EMBL" id="PKI63726.1"/>
    </source>
</evidence>
<evidence type="ECO:0000313" key="2">
    <source>
        <dbReference type="Proteomes" id="UP000233551"/>
    </source>
</evidence>
<dbReference type="InterPro" id="IPR006868">
    <property type="entry name" value="DUF630"/>
</dbReference>
<keyword evidence="2" id="KW-1185">Reference proteome</keyword>